<name>A0ABW1L202_9PROT</name>
<comment type="caution">
    <text evidence="1">The sequence shown here is derived from an EMBL/GenBank/DDBJ whole genome shotgun (WGS) entry which is preliminary data.</text>
</comment>
<proteinExistence type="predicted"/>
<evidence type="ECO:0000313" key="1">
    <source>
        <dbReference type="EMBL" id="MFC6037755.1"/>
    </source>
</evidence>
<dbReference type="EMBL" id="JBHPON010000003">
    <property type="protein sequence ID" value="MFC6037755.1"/>
    <property type="molecule type" value="Genomic_DNA"/>
</dbReference>
<dbReference type="RefSeq" id="WP_379880850.1">
    <property type="nucleotide sequence ID" value="NZ_JBHPON010000003.1"/>
</dbReference>
<dbReference type="Pfam" id="PF05930">
    <property type="entry name" value="Phage_AlpA"/>
    <property type="match status" value="1"/>
</dbReference>
<dbReference type="Proteomes" id="UP001596116">
    <property type="component" value="Unassembled WGS sequence"/>
</dbReference>
<organism evidence="1 2">
    <name type="scientific">Hyphococcus aureus</name>
    <dbReference type="NCBI Taxonomy" id="2666033"/>
    <lineage>
        <taxon>Bacteria</taxon>
        <taxon>Pseudomonadati</taxon>
        <taxon>Pseudomonadota</taxon>
        <taxon>Alphaproteobacteria</taxon>
        <taxon>Parvularculales</taxon>
        <taxon>Parvularculaceae</taxon>
        <taxon>Hyphococcus</taxon>
    </lineage>
</organism>
<reference evidence="1 2" key="1">
    <citation type="submission" date="2024-09" db="EMBL/GenBank/DDBJ databases">
        <authorList>
            <person name="Zhang Z.-H."/>
        </authorList>
    </citation>
    <scope>NUCLEOTIDE SEQUENCE [LARGE SCALE GENOMIC DNA]</scope>
    <source>
        <strain evidence="1 2">HHTR114</strain>
    </source>
</reference>
<evidence type="ECO:0000313" key="2">
    <source>
        <dbReference type="Proteomes" id="UP001596116"/>
    </source>
</evidence>
<sequence>MNSPTSLPPEGLSRIDRVLEIIPTSRTSWYRGIKEGRYPAPVKIGPNQAAWRNSDIIELAQRLSSSAA</sequence>
<accession>A0ABW1L202</accession>
<gene>
    <name evidence="1" type="ORF">ACFMB1_19540</name>
</gene>
<keyword evidence="2" id="KW-1185">Reference proteome</keyword>
<dbReference type="InterPro" id="IPR010260">
    <property type="entry name" value="AlpA"/>
</dbReference>
<protein>
    <submittedName>
        <fullName evidence="1">Helix-turn-helix transcriptional regulator</fullName>
    </submittedName>
</protein>
<dbReference type="Gene3D" id="1.10.238.160">
    <property type="match status" value="1"/>
</dbReference>